<dbReference type="Proteomes" id="UP000193309">
    <property type="component" value="Unassembled WGS sequence"/>
</dbReference>
<dbReference type="STRING" id="1610489.SAMN06295981_2108"/>
<keyword evidence="2" id="KW-1185">Reference proteome</keyword>
<proteinExistence type="predicted"/>
<sequence length="101" mass="10667">MTTSSTSRVRSEKPQRLAKSLVSRFAEVATTEWIAEEGRGHVTWASGAELDMIAGDGVLLIHLVCSAADVAQWEVAVSRGIVASGESVEWKRAGVAGGGRN</sequence>
<dbReference type="Gene3D" id="3.30.310.50">
    <property type="entry name" value="Alpha-D-phosphohexomutase, C-terminal domain"/>
    <property type="match status" value="1"/>
</dbReference>
<dbReference type="OrthoDB" id="9806511at2"/>
<gene>
    <name evidence="1" type="ORF">SAMN06295981_2108</name>
</gene>
<reference evidence="2" key="1">
    <citation type="submission" date="2017-04" db="EMBL/GenBank/DDBJ databases">
        <authorList>
            <person name="Varghese N."/>
            <person name="Submissions S."/>
        </authorList>
    </citation>
    <scope>NUCLEOTIDE SEQUENCE [LARGE SCALE GENOMIC DNA]</scope>
    <source>
        <strain evidence="2">VDS</strain>
    </source>
</reference>
<dbReference type="RefSeq" id="WP_085550204.1">
    <property type="nucleotide sequence ID" value="NZ_FXAR01000008.1"/>
</dbReference>
<name>A0A1X7K090_9CORY</name>
<evidence type="ECO:0000313" key="1">
    <source>
        <dbReference type="EMBL" id="SMG34131.1"/>
    </source>
</evidence>
<accession>A0A1X7K090</accession>
<dbReference type="EMBL" id="FXAR01000008">
    <property type="protein sequence ID" value="SMG34131.1"/>
    <property type="molecule type" value="Genomic_DNA"/>
</dbReference>
<protein>
    <submittedName>
        <fullName evidence="1">Uncharacterized protein</fullName>
    </submittedName>
</protein>
<organism evidence="1 2">
    <name type="scientific">Corynebacterium pollutisoli</name>
    <dbReference type="NCBI Taxonomy" id="1610489"/>
    <lineage>
        <taxon>Bacteria</taxon>
        <taxon>Bacillati</taxon>
        <taxon>Actinomycetota</taxon>
        <taxon>Actinomycetes</taxon>
        <taxon>Mycobacteriales</taxon>
        <taxon>Corynebacteriaceae</taxon>
        <taxon>Corynebacterium</taxon>
    </lineage>
</organism>
<dbReference type="AlphaFoldDB" id="A0A1X7K090"/>
<evidence type="ECO:0000313" key="2">
    <source>
        <dbReference type="Proteomes" id="UP000193309"/>
    </source>
</evidence>